<feature type="transmembrane region" description="Helical" evidence="7">
    <location>
        <begin position="21"/>
        <end position="41"/>
    </location>
</feature>
<dbReference type="SUPFAM" id="SSF52540">
    <property type="entry name" value="P-loop containing nucleoside triphosphate hydrolases"/>
    <property type="match status" value="1"/>
</dbReference>
<evidence type="ECO:0000256" key="1">
    <source>
        <dbReference type="ARBA" id="ARBA00004651"/>
    </source>
</evidence>
<dbReference type="SMART" id="SM00382">
    <property type="entry name" value="AAA"/>
    <property type="match status" value="1"/>
</dbReference>
<dbReference type="GO" id="GO:0016887">
    <property type="term" value="F:ATP hydrolysis activity"/>
    <property type="evidence" value="ECO:0007669"/>
    <property type="project" value="InterPro"/>
</dbReference>
<evidence type="ECO:0000256" key="4">
    <source>
        <dbReference type="ARBA" id="ARBA00022840"/>
    </source>
</evidence>
<gene>
    <name evidence="10" type="ORF">SAMN05421795_102542</name>
</gene>
<keyword evidence="4 10" id="KW-0067">ATP-binding</keyword>
<evidence type="ECO:0000259" key="9">
    <source>
        <dbReference type="PROSITE" id="PS50929"/>
    </source>
</evidence>
<keyword evidence="5 7" id="KW-1133">Transmembrane helix</keyword>
<dbReference type="GO" id="GO:0005886">
    <property type="term" value="C:plasma membrane"/>
    <property type="evidence" value="ECO:0007669"/>
    <property type="project" value="UniProtKB-SubCell"/>
</dbReference>
<dbReference type="SUPFAM" id="SSF90123">
    <property type="entry name" value="ABC transporter transmembrane region"/>
    <property type="match status" value="1"/>
</dbReference>
<dbReference type="PANTHER" id="PTHR24221:SF248">
    <property type="entry name" value="ABC TRANSPORTER TRANSMEMBRANE REGION"/>
    <property type="match status" value="1"/>
</dbReference>
<dbReference type="GO" id="GO:0030256">
    <property type="term" value="C:type I protein secretion system complex"/>
    <property type="evidence" value="ECO:0007669"/>
    <property type="project" value="InterPro"/>
</dbReference>
<feature type="domain" description="ABC transporter" evidence="8">
    <location>
        <begin position="334"/>
        <end position="569"/>
    </location>
</feature>
<evidence type="ECO:0000313" key="11">
    <source>
        <dbReference type="Proteomes" id="UP000186098"/>
    </source>
</evidence>
<dbReference type="PROSITE" id="PS00211">
    <property type="entry name" value="ABC_TRANSPORTER_1"/>
    <property type="match status" value="1"/>
</dbReference>
<dbReference type="Pfam" id="PF00664">
    <property type="entry name" value="ABC_membrane"/>
    <property type="match status" value="1"/>
</dbReference>
<evidence type="ECO:0000259" key="8">
    <source>
        <dbReference type="PROSITE" id="PS50893"/>
    </source>
</evidence>
<dbReference type="Gene3D" id="3.40.50.300">
    <property type="entry name" value="P-loop containing nucleotide triphosphate hydrolases"/>
    <property type="match status" value="1"/>
</dbReference>
<keyword evidence="3" id="KW-0547">Nucleotide-binding</keyword>
<proteinExistence type="predicted"/>
<evidence type="ECO:0000256" key="3">
    <source>
        <dbReference type="ARBA" id="ARBA00022741"/>
    </source>
</evidence>
<dbReference type="OrthoDB" id="9808328at2"/>
<accession>A0A1N7L491</accession>
<dbReference type="InterPro" id="IPR027417">
    <property type="entry name" value="P-loop_NTPase"/>
</dbReference>
<feature type="transmembrane region" description="Helical" evidence="7">
    <location>
        <begin position="131"/>
        <end position="153"/>
    </location>
</feature>
<keyword evidence="6 7" id="KW-0472">Membrane</keyword>
<feature type="transmembrane region" description="Helical" evidence="7">
    <location>
        <begin position="159"/>
        <end position="178"/>
    </location>
</feature>
<dbReference type="RefSeq" id="WP_076364385.1">
    <property type="nucleotide sequence ID" value="NZ_FTOM01000002.1"/>
</dbReference>
<dbReference type="GO" id="GO:0030253">
    <property type="term" value="P:protein secretion by the type I secretion system"/>
    <property type="evidence" value="ECO:0007669"/>
    <property type="project" value="InterPro"/>
</dbReference>
<evidence type="ECO:0000256" key="5">
    <source>
        <dbReference type="ARBA" id="ARBA00022989"/>
    </source>
</evidence>
<dbReference type="NCBIfam" id="TIGR01842">
    <property type="entry name" value="type_I_sec_PrtD"/>
    <property type="match status" value="1"/>
</dbReference>
<sequence length="578" mass="60701">MRNPQTAAGRAELAGARKGMTGALIAVGVFSAGVNLLMLTGPMFMLQVYDRVLGSQSRETLAALFALVVFLFLIMGVLDWARGRMMARLGARLQSRLEARVFEAALTRNGQAPGDPAAAAALRDLEAVQKFMGAPVATALFDLPWAPFFLLAVFIFHPWLGWVATAGGAVLLATTFLNQALTRAPLHKATAASLAAERMSDSLRDESELIAALGMRGASLARWRKVRGQALRAAIAATDVGGGLTVFTRSFRLFLQSAILAMGALLVLRGEVTAGAMIASSILMGRALAPVEQTIAGWPLVQRAQEGWARLAVLLSAVPAPQPRTALPRPRALIEAAQLSVVPPGQGTATLRMVGFRVDPGQAMGVIGPSGSGKSTLARAICGVWRPAGGWIRLDGAALDQYDPDVLGGLIGYLPQNVTLFDGTIAENIARLATPDPQKVVEAAQKAAAHRMILDLPQGYDTPVMQAGGRLSGGQIQRIGLARALYGDPVMVVLDEPNANLDNEGSQALNLAIRSLKAAGRSVVIMAHRPAAIAECDTLMVLEGGLRRAFGPRDEVLKSMVQNAAEISRSGGAGGGVT</sequence>
<evidence type="ECO:0000313" key="10">
    <source>
        <dbReference type="EMBL" id="SIS68685.1"/>
    </source>
</evidence>
<keyword evidence="2 7" id="KW-0812">Transmembrane</keyword>
<dbReference type="InterPro" id="IPR036640">
    <property type="entry name" value="ABC1_TM_sf"/>
</dbReference>
<dbReference type="GO" id="GO:0005524">
    <property type="term" value="F:ATP binding"/>
    <property type="evidence" value="ECO:0007669"/>
    <property type="project" value="UniProtKB-KW"/>
</dbReference>
<dbReference type="PROSITE" id="PS50929">
    <property type="entry name" value="ABC_TM1F"/>
    <property type="match status" value="1"/>
</dbReference>
<evidence type="ECO:0000256" key="6">
    <source>
        <dbReference type="ARBA" id="ARBA00023136"/>
    </source>
</evidence>
<organism evidence="10 11">
    <name type="scientific">Phaeovulum vinaykumarii</name>
    <dbReference type="NCBI Taxonomy" id="407234"/>
    <lineage>
        <taxon>Bacteria</taxon>
        <taxon>Pseudomonadati</taxon>
        <taxon>Pseudomonadota</taxon>
        <taxon>Alphaproteobacteria</taxon>
        <taxon>Rhodobacterales</taxon>
        <taxon>Paracoccaceae</taxon>
        <taxon>Phaeovulum</taxon>
    </lineage>
</organism>
<dbReference type="EMBL" id="FTOM01000002">
    <property type="protein sequence ID" value="SIS68685.1"/>
    <property type="molecule type" value="Genomic_DNA"/>
</dbReference>
<protein>
    <submittedName>
        <fullName evidence="10">ATP-binding cassette, subfamily C</fullName>
    </submittedName>
</protein>
<dbReference type="GO" id="GO:0034040">
    <property type="term" value="F:ATPase-coupled lipid transmembrane transporter activity"/>
    <property type="evidence" value="ECO:0007669"/>
    <property type="project" value="TreeGrafter"/>
</dbReference>
<dbReference type="InterPro" id="IPR017871">
    <property type="entry name" value="ABC_transporter-like_CS"/>
</dbReference>
<dbReference type="InterPro" id="IPR010128">
    <property type="entry name" value="ATPase_T1SS_PrtD-like"/>
</dbReference>
<dbReference type="InterPro" id="IPR039421">
    <property type="entry name" value="Type_1_exporter"/>
</dbReference>
<dbReference type="PANTHER" id="PTHR24221">
    <property type="entry name" value="ATP-BINDING CASSETTE SUB-FAMILY B"/>
    <property type="match status" value="1"/>
</dbReference>
<feature type="transmembrane region" description="Helical" evidence="7">
    <location>
        <begin position="61"/>
        <end position="81"/>
    </location>
</feature>
<evidence type="ECO:0000256" key="2">
    <source>
        <dbReference type="ARBA" id="ARBA00022692"/>
    </source>
</evidence>
<keyword evidence="11" id="KW-1185">Reference proteome</keyword>
<evidence type="ECO:0000256" key="7">
    <source>
        <dbReference type="SAM" id="Phobius"/>
    </source>
</evidence>
<reference evidence="11" key="1">
    <citation type="submission" date="2017-01" db="EMBL/GenBank/DDBJ databases">
        <authorList>
            <person name="Varghese N."/>
            <person name="Submissions S."/>
        </authorList>
    </citation>
    <scope>NUCLEOTIDE SEQUENCE [LARGE SCALE GENOMIC DNA]</scope>
    <source>
        <strain evidence="11">DSM 18714</strain>
    </source>
</reference>
<dbReference type="InterPro" id="IPR011527">
    <property type="entry name" value="ABC1_TM_dom"/>
</dbReference>
<dbReference type="GO" id="GO:0140359">
    <property type="term" value="F:ABC-type transporter activity"/>
    <property type="evidence" value="ECO:0007669"/>
    <property type="project" value="InterPro"/>
</dbReference>
<feature type="domain" description="ABC transmembrane type-1" evidence="9">
    <location>
        <begin position="25"/>
        <end position="303"/>
    </location>
</feature>
<dbReference type="InterPro" id="IPR003593">
    <property type="entry name" value="AAA+_ATPase"/>
</dbReference>
<dbReference type="Proteomes" id="UP000186098">
    <property type="component" value="Unassembled WGS sequence"/>
</dbReference>
<dbReference type="AlphaFoldDB" id="A0A1N7L491"/>
<feature type="transmembrane region" description="Helical" evidence="7">
    <location>
        <begin position="253"/>
        <end position="279"/>
    </location>
</feature>
<dbReference type="STRING" id="407234.SAMN05421795_102542"/>
<dbReference type="Pfam" id="PF00005">
    <property type="entry name" value="ABC_tran"/>
    <property type="match status" value="1"/>
</dbReference>
<dbReference type="PROSITE" id="PS50893">
    <property type="entry name" value="ABC_TRANSPORTER_2"/>
    <property type="match status" value="1"/>
</dbReference>
<dbReference type="Gene3D" id="1.20.1560.10">
    <property type="entry name" value="ABC transporter type 1, transmembrane domain"/>
    <property type="match status" value="1"/>
</dbReference>
<dbReference type="InterPro" id="IPR003439">
    <property type="entry name" value="ABC_transporter-like_ATP-bd"/>
</dbReference>
<comment type="subcellular location">
    <subcellularLocation>
        <location evidence="1">Cell membrane</location>
        <topology evidence="1">Multi-pass membrane protein</topology>
    </subcellularLocation>
</comment>
<name>A0A1N7L491_9RHOB</name>